<feature type="transmembrane region" description="Helical" evidence="12">
    <location>
        <begin position="223"/>
        <end position="240"/>
    </location>
</feature>
<keyword evidence="14" id="KW-1185">Reference proteome</keyword>
<comment type="similarity">
    <text evidence="2">Belongs to the cytochrome ubiquinol oxidase subunit 2 family.</text>
</comment>
<dbReference type="GO" id="GO:0016682">
    <property type="term" value="F:oxidoreductase activity, acting on diphenols and related substances as donors, oxygen as acceptor"/>
    <property type="evidence" value="ECO:0007669"/>
    <property type="project" value="TreeGrafter"/>
</dbReference>
<evidence type="ECO:0000256" key="2">
    <source>
        <dbReference type="ARBA" id="ARBA00007543"/>
    </source>
</evidence>
<feature type="transmembrane region" description="Helical" evidence="12">
    <location>
        <begin position="252"/>
        <end position="274"/>
    </location>
</feature>
<dbReference type="GO" id="GO:0070069">
    <property type="term" value="C:cytochrome complex"/>
    <property type="evidence" value="ECO:0007669"/>
    <property type="project" value="TreeGrafter"/>
</dbReference>
<keyword evidence="5" id="KW-0349">Heme</keyword>
<evidence type="ECO:0000256" key="10">
    <source>
        <dbReference type="ARBA" id="ARBA00023004"/>
    </source>
</evidence>
<evidence type="ECO:0000313" key="13">
    <source>
        <dbReference type="EMBL" id="QDZ13795.1"/>
    </source>
</evidence>
<evidence type="ECO:0000256" key="6">
    <source>
        <dbReference type="ARBA" id="ARBA00022692"/>
    </source>
</evidence>
<keyword evidence="4" id="KW-1003">Cell membrane</keyword>
<comment type="subcellular location">
    <subcellularLocation>
        <location evidence="1">Cell membrane</location>
        <topology evidence="1">Multi-pass membrane protein</topology>
    </subcellularLocation>
</comment>
<reference evidence="13 14" key="1">
    <citation type="submission" date="2019-07" db="EMBL/GenBank/DDBJ databases">
        <title>Full genome sequence of Humibacter sp. WJ7-1.</title>
        <authorList>
            <person name="Im W.-T."/>
        </authorList>
    </citation>
    <scope>NUCLEOTIDE SEQUENCE [LARGE SCALE GENOMIC DNA]</scope>
    <source>
        <strain evidence="13 14">WJ7-1</strain>
    </source>
</reference>
<feature type="transmembrane region" description="Helical" evidence="12">
    <location>
        <begin position="6"/>
        <end position="37"/>
    </location>
</feature>
<dbReference type="RefSeq" id="WP_146318071.1">
    <property type="nucleotide sequence ID" value="NZ_CP042305.1"/>
</dbReference>
<dbReference type="Proteomes" id="UP000320216">
    <property type="component" value="Chromosome"/>
</dbReference>
<evidence type="ECO:0000256" key="8">
    <source>
        <dbReference type="ARBA" id="ARBA00022982"/>
    </source>
</evidence>
<accession>A0A5B8M1S6</accession>
<dbReference type="PANTHER" id="PTHR43141">
    <property type="entry name" value="CYTOCHROME BD2 SUBUNIT II"/>
    <property type="match status" value="1"/>
</dbReference>
<keyword evidence="3" id="KW-0813">Transport</keyword>
<dbReference type="OrthoDB" id="9776710at2"/>
<proteinExistence type="inferred from homology"/>
<feature type="transmembrane region" description="Helical" evidence="12">
    <location>
        <begin position="115"/>
        <end position="138"/>
    </location>
</feature>
<keyword evidence="10" id="KW-0408">Iron</keyword>
<evidence type="ECO:0000256" key="3">
    <source>
        <dbReference type="ARBA" id="ARBA00022448"/>
    </source>
</evidence>
<dbReference type="NCBIfam" id="TIGR00203">
    <property type="entry name" value="cydB"/>
    <property type="match status" value="1"/>
</dbReference>
<evidence type="ECO:0000256" key="9">
    <source>
        <dbReference type="ARBA" id="ARBA00022989"/>
    </source>
</evidence>
<dbReference type="GO" id="GO:0009055">
    <property type="term" value="F:electron transfer activity"/>
    <property type="evidence" value="ECO:0007669"/>
    <property type="project" value="TreeGrafter"/>
</dbReference>
<name>A0A5B8M1S6_9MICO</name>
<dbReference type="EMBL" id="CP042305">
    <property type="protein sequence ID" value="QDZ13795.1"/>
    <property type="molecule type" value="Genomic_DNA"/>
</dbReference>
<evidence type="ECO:0000256" key="7">
    <source>
        <dbReference type="ARBA" id="ARBA00022723"/>
    </source>
</evidence>
<evidence type="ECO:0000256" key="1">
    <source>
        <dbReference type="ARBA" id="ARBA00004651"/>
    </source>
</evidence>
<dbReference type="PANTHER" id="PTHR43141:SF5">
    <property type="entry name" value="CYTOCHROME BD-I UBIQUINOL OXIDASE SUBUNIT 2"/>
    <property type="match status" value="1"/>
</dbReference>
<evidence type="ECO:0000256" key="12">
    <source>
        <dbReference type="SAM" id="Phobius"/>
    </source>
</evidence>
<dbReference type="GO" id="GO:0019646">
    <property type="term" value="P:aerobic electron transport chain"/>
    <property type="evidence" value="ECO:0007669"/>
    <property type="project" value="TreeGrafter"/>
</dbReference>
<organism evidence="13 14">
    <name type="scientific">Humibacter ginsenosidimutans</name>
    <dbReference type="NCBI Taxonomy" id="2599293"/>
    <lineage>
        <taxon>Bacteria</taxon>
        <taxon>Bacillati</taxon>
        <taxon>Actinomycetota</taxon>
        <taxon>Actinomycetes</taxon>
        <taxon>Micrococcales</taxon>
        <taxon>Microbacteriaceae</taxon>
        <taxon>Humibacter</taxon>
    </lineage>
</organism>
<keyword evidence="7" id="KW-0479">Metal-binding</keyword>
<evidence type="ECO:0000256" key="4">
    <source>
        <dbReference type="ARBA" id="ARBA00022475"/>
    </source>
</evidence>
<dbReference type="AlphaFoldDB" id="A0A5B8M1S6"/>
<dbReference type="KEGG" id="huw:FPZ11_02400"/>
<protein>
    <submittedName>
        <fullName evidence="13">Cytochrome d ubiquinol oxidase subunit II</fullName>
    </submittedName>
</protein>
<feature type="transmembrane region" description="Helical" evidence="12">
    <location>
        <begin position="158"/>
        <end position="184"/>
    </location>
</feature>
<keyword evidence="9 12" id="KW-1133">Transmembrane helix</keyword>
<dbReference type="Pfam" id="PF02322">
    <property type="entry name" value="Cyt_bd_oxida_II"/>
    <property type="match status" value="1"/>
</dbReference>
<gene>
    <name evidence="13" type="primary">cydB</name>
    <name evidence="13" type="ORF">FPZ11_02400</name>
</gene>
<dbReference type="GO" id="GO:0005886">
    <property type="term" value="C:plasma membrane"/>
    <property type="evidence" value="ECO:0007669"/>
    <property type="project" value="UniProtKB-SubCell"/>
</dbReference>
<keyword evidence="8" id="KW-0249">Electron transport</keyword>
<dbReference type="GO" id="GO:0046872">
    <property type="term" value="F:metal ion binding"/>
    <property type="evidence" value="ECO:0007669"/>
    <property type="project" value="UniProtKB-KW"/>
</dbReference>
<evidence type="ECO:0000256" key="5">
    <source>
        <dbReference type="ARBA" id="ARBA00022617"/>
    </source>
</evidence>
<keyword evidence="6 12" id="KW-0812">Transmembrane</keyword>
<keyword evidence="11 12" id="KW-0472">Membrane</keyword>
<dbReference type="PIRSF" id="PIRSF000267">
    <property type="entry name" value="Cyt_oxidse_sub2"/>
    <property type="match status" value="1"/>
</dbReference>
<dbReference type="InterPro" id="IPR003317">
    <property type="entry name" value="Cyt-d_oxidase_su2"/>
</dbReference>
<sequence length="349" mass="37553">MDFLPTLWFILIAVLWTGYLFLEGFDLGVGMHMLLSARSDNDRRVMLNTIGPVWDGNEVWLLTAGGATFAAFPFWYASLFSTLYIPLVLTVIGLIFRAVAIEYRGKGHTARWTRCWDLALGLGSFVAAFGVGAALALTTTGLPIDSNGDGVGGAFAWFNGWAVLGGLAVVGFCLVHAATFLALKTEGDVRVRARRFAVRWMPVLLLPMAGWAIGVQLLNGSTITWLLVVLAAAGAVWAWLSARKDKEGRAFAGIACFVLFGAASIFAAVYPTVLPSTLDHAWDLTIANASSSEYTLGVMSVVAAFGIPLVLAYQGWTYWVFRKRISGASIPALRPVEAAVKAAKPVKAR</sequence>
<feature type="transmembrane region" description="Helical" evidence="12">
    <location>
        <begin position="294"/>
        <end position="316"/>
    </location>
</feature>
<feature type="transmembrane region" description="Helical" evidence="12">
    <location>
        <begin position="196"/>
        <end position="217"/>
    </location>
</feature>
<evidence type="ECO:0000313" key="14">
    <source>
        <dbReference type="Proteomes" id="UP000320216"/>
    </source>
</evidence>
<feature type="transmembrane region" description="Helical" evidence="12">
    <location>
        <begin position="83"/>
        <end position="103"/>
    </location>
</feature>
<evidence type="ECO:0000256" key="11">
    <source>
        <dbReference type="ARBA" id="ARBA00023136"/>
    </source>
</evidence>